<dbReference type="EC" id="3.5.1.115" evidence="2"/>
<dbReference type="HAMAP" id="MF_01482">
    <property type="entry name" value="Mca"/>
    <property type="match status" value="1"/>
</dbReference>
<organism evidence="3 4">
    <name type="scientific">Actinoplanes teichomyceticus</name>
    <dbReference type="NCBI Taxonomy" id="1867"/>
    <lineage>
        <taxon>Bacteria</taxon>
        <taxon>Bacillati</taxon>
        <taxon>Actinomycetota</taxon>
        <taxon>Actinomycetes</taxon>
        <taxon>Micromonosporales</taxon>
        <taxon>Micromonosporaceae</taxon>
        <taxon>Actinoplanes</taxon>
    </lineage>
</organism>
<evidence type="ECO:0000313" key="3">
    <source>
        <dbReference type="EMBL" id="TWG26751.1"/>
    </source>
</evidence>
<dbReference type="Proteomes" id="UP000320239">
    <property type="component" value="Unassembled WGS sequence"/>
</dbReference>
<reference evidence="3 4" key="1">
    <citation type="submission" date="2019-06" db="EMBL/GenBank/DDBJ databases">
        <title>Sequencing the genomes of 1000 actinobacteria strains.</title>
        <authorList>
            <person name="Klenk H.-P."/>
        </authorList>
    </citation>
    <scope>NUCLEOTIDE SEQUENCE [LARGE SCALE GENOMIC DNA]</scope>
    <source>
        <strain evidence="3 4">DSM 43866</strain>
    </source>
</reference>
<dbReference type="PANTHER" id="PTHR12993:SF11">
    <property type="entry name" value="N-ACETYLGLUCOSAMINYL-PHOSPHATIDYLINOSITOL DE-N-ACETYLASE"/>
    <property type="match status" value="1"/>
</dbReference>
<accession>A0A561WSA5</accession>
<dbReference type="Gene3D" id="3.40.50.10320">
    <property type="entry name" value="LmbE-like"/>
    <property type="match status" value="1"/>
</dbReference>
<dbReference type="GO" id="GO:0016811">
    <property type="term" value="F:hydrolase activity, acting on carbon-nitrogen (but not peptide) bonds, in linear amides"/>
    <property type="evidence" value="ECO:0007669"/>
    <property type="project" value="TreeGrafter"/>
</dbReference>
<keyword evidence="1 2" id="KW-0862">Zinc</keyword>
<comment type="similarity">
    <text evidence="2">Belongs to the MshB deacetylase family. Mca subfamily.</text>
</comment>
<dbReference type="GO" id="GO:0008270">
    <property type="term" value="F:zinc ion binding"/>
    <property type="evidence" value="ECO:0007669"/>
    <property type="project" value="UniProtKB-UniRule"/>
</dbReference>
<comment type="catalytic activity">
    <reaction evidence="2">
        <text>mycothiol S-conjugate + H2O = an N-acetyl-L-cysteine-S-conjugate + 1D-myo-inositol 2-amino-2-deoxy-alpha-D-glucopyranoside</text>
        <dbReference type="Rhea" id="RHEA:36543"/>
        <dbReference type="ChEBI" id="CHEBI:15377"/>
        <dbReference type="ChEBI" id="CHEBI:58718"/>
        <dbReference type="ChEBI" id="CHEBI:58886"/>
        <dbReference type="ChEBI" id="CHEBI:59633"/>
        <dbReference type="EC" id="3.5.1.115"/>
    </reaction>
</comment>
<dbReference type="OrthoDB" id="158614at2"/>
<sequence>MTPPTRTDLSGLRLLSVHAHPDDESSKGAATLVKYSRAGADVLVCTMTGGERGSVLNPALDRPEVRAELPARRRAEMARAREILGVRQRFLGFVDSGLVANGDVPPDSFAAQPVDVATRPLVEAVREFRPHVMIAYDENGGYPHPDHIKANQVAVAAFLAAGDPSRYQDCGPVWSPQKLYYTCAFNRDYFEAIHRAMLDAGLDSPAGEVLAGWPEDWPAWEVTTRIECAEYFPIRRAALLAHETQVNPDGPELSCPLDLEMKVWPTEDYHLVSSSVPTHLPETDLFAGVVPDRP</sequence>
<gene>
    <name evidence="2" type="primary">mca</name>
    <name evidence="3" type="ORF">FHX34_1011749</name>
</gene>
<dbReference type="GO" id="GO:0010126">
    <property type="term" value="P:mycothiol metabolic process"/>
    <property type="evidence" value="ECO:0007669"/>
    <property type="project" value="UniProtKB-UniRule"/>
</dbReference>
<proteinExistence type="inferred from homology"/>
<comment type="cofactor">
    <cofactor evidence="2">
        <name>Zn(2+)</name>
        <dbReference type="ChEBI" id="CHEBI:29105"/>
    </cofactor>
    <text evidence="2">Binds 1 zinc ion per subunit.</text>
</comment>
<dbReference type="GO" id="GO:0010127">
    <property type="term" value="P:mycothiol-dependent detoxification"/>
    <property type="evidence" value="ECO:0007669"/>
    <property type="project" value="UniProtKB-UniRule"/>
</dbReference>
<feature type="binding site" evidence="2">
    <location>
        <position position="147"/>
    </location>
    <ligand>
        <name>Zn(2+)</name>
        <dbReference type="ChEBI" id="CHEBI:29105"/>
    </ligand>
</feature>
<evidence type="ECO:0000256" key="1">
    <source>
        <dbReference type="ARBA" id="ARBA00022833"/>
    </source>
</evidence>
<evidence type="ECO:0000256" key="2">
    <source>
        <dbReference type="HAMAP-Rule" id="MF_01482"/>
    </source>
</evidence>
<dbReference type="SUPFAM" id="SSF102588">
    <property type="entry name" value="LmbE-like"/>
    <property type="match status" value="1"/>
</dbReference>
<dbReference type="RefSeq" id="WP_122975997.1">
    <property type="nucleotide sequence ID" value="NZ_BOMX01000122.1"/>
</dbReference>
<protein>
    <recommendedName>
        <fullName evidence="2">Mycothiol S-conjugate amidase</fullName>
        <ecNumber evidence="2">3.5.1.115</ecNumber>
    </recommendedName>
</protein>
<dbReference type="AlphaFoldDB" id="A0A561WSA5"/>
<dbReference type="Pfam" id="PF02585">
    <property type="entry name" value="PIG-L"/>
    <property type="match status" value="1"/>
</dbReference>
<evidence type="ECO:0000313" key="4">
    <source>
        <dbReference type="Proteomes" id="UP000320239"/>
    </source>
</evidence>
<feature type="binding site" evidence="2">
    <location>
        <position position="23"/>
    </location>
    <ligand>
        <name>Zn(2+)</name>
        <dbReference type="ChEBI" id="CHEBI:29105"/>
    </ligand>
</feature>
<keyword evidence="2" id="KW-0479">Metal-binding</keyword>
<dbReference type="InterPro" id="IPR017811">
    <property type="entry name" value="Mca"/>
</dbReference>
<feature type="binding site" evidence="2">
    <location>
        <position position="20"/>
    </location>
    <ligand>
        <name>Zn(2+)</name>
        <dbReference type="ChEBI" id="CHEBI:29105"/>
    </ligand>
</feature>
<name>A0A561WSA5_ACTTI</name>
<keyword evidence="2" id="KW-0378">Hydrolase</keyword>
<dbReference type="InterPro" id="IPR003737">
    <property type="entry name" value="GlcNAc_PI_deacetylase-related"/>
</dbReference>
<dbReference type="NCBIfam" id="TIGR03446">
    <property type="entry name" value="mycothiol_Mca"/>
    <property type="match status" value="1"/>
</dbReference>
<dbReference type="InterPro" id="IPR024078">
    <property type="entry name" value="LmbE-like_dom_sf"/>
</dbReference>
<comment type="subunit">
    <text evidence="2">Monomer.</text>
</comment>
<comment type="caution">
    <text evidence="3">The sequence shown here is derived from an EMBL/GenBank/DDBJ whole genome shotgun (WGS) entry which is preliminary data.</text>
</comment>
<comment type="function">
    <text evidence="2">A mycothiol (MSH, N-acetylcysteinyl-glucosaminyl-inositol) S-conjugate amidase, it recycles conjugated MSH to the N-acetyl cysteine conjugate (AcCys S-conjugate, a mercapturic acid) and the MSH precursor. Involved in MSH-dependent detoxification of a number of alkylating agents and antibiotics.</text>
</comment>
<keyword evidence="4" id="KW-1185">Reference proteome</keyword>
<dbReference type="PANTHER" id="PTHR12993">
    <property type="entry name" value="N-ACETYLGLUCOSAMINYL-PHOSPHATIDYLINOSITOL DE-N-ACETYLASE-RELATED"/>
    <property type="match status" value="1"/>
</dbReference>
<dbReference type="EMBL" id="VIWY01000001">
    <property type="protein sequence ID" value="TWG26751.1"/>
    <property type="molecule type" value="Genomic_DNA"/>
</dbReference>